<dbReference type="RefSeq" id="WP_090879095.1">
    <property type="nucleotide sequence ID" value="NZ_FMXQ01000009.1"/>
</dbReference>
<proteinExistence type="inferred from homology"/>
<dbReference type="InterPro" id="IPR013324">
    <property type="entry name" value="RNA_pol_sigma_r3/r4-like"/>
</dbReference>
<evidence type="ECO:0000256" key="2">
    <source>
        <dbReference type="ARBA" id="ARBA00023015"/>
    </source>
</evidence>
<dbReference type="GO" id="GO:0016987">
    <property type="term" value="F:sigma factor activity"/>
    <property type="evidence" value="ECO:0007669"/>
    <property type="project" value="UniProtKB-KW"/>
</dbReference>
<comment type="similarity">
    <text evidence="1">Belongs to the sigma-70 factor family. ECF subfamily.</text>
</comment>
<evidence type="ECO:0000256" key="1">
    <source>
        <dbReference type="ARBA" id="ARBA00010641"/>
    </source>
</evidence>
<evidence type="ECO:0000256" key="3">
    <source>
        <dbReference type="ARBA" id="ARBA00023082"/>
    </source>
</evidence>
<keyword evidence="8" id="KW-1185">Reference proteome</keyword>
<dbReference type="PANTHER" id="PTHR43133:SF53">
    <property type="entry name" value="ECF RNA POLYMERASE SIGMA-E FACTOR"/>
    <property type="match status" value="1"/>
</dbReference>
<dbReference type="SUPFAM" id="SSF88946">
    <property type="entry name" value="Sigma2 domain of RNA polymerase sigma factors"/>
    <property type="match status" value="1"/>
</dbReference>
<evidence type="ECO:0000256" key="4">
    <source>
        <dbReference type="ARBA" id="ARBA00023163"/>
    </source>
</evidence>
<reference evidence="7 8" key="1">
    <citation type="submission" date="2016-10" db="EMBL/GenBank/DDBJ databases">
        <authorList>
            <person name="de Groot N.N."/>
        </authorList>
    </citation>
    <scope>NUCLEOTIDE SEQUENCE [LARGE SCALE GENOMIC DNA]</scope>
    <source>
        <strain evidence="7 8">ATCC 35022</strain>
    </source>
</reference>
<protein>
    <submittedName>
        <fullName evidence="7">RNA polymerase sigma-70 factor, ECF subfamily</fullName>
    </submittedName>
</protein>
<dbReference type="Pfam" id="PF04542">
    <property type="entry name" value="Sigma70_r2"/>
    <property type="match status" value="1"/>
</dbReference>
<dbReference type="InterPro" id="IPR013325">
    <property type="entry name" value="RNA_pol_sigma_r2"/>
</dbReference>
<dbReference type="GO" id="GO:0003677">
    <property type="term" value="F:DNA binding"/>
    <property type="evidence" value="ECO:0007669"/>
    <property type="project" value="InterPro"/>
</dbReference>
<dbReference type="STRING" id="665467.SAMN02982931_03922"/>
<dbReference type="GO" id="GO:0006352">
    <property type="term" value="P:DNA-templated transcription initiation"/>
    <property type="evidence" value="ECO:0007669"/>
    <property type="project" value="InterPro"/>
</dbReference>
<evidence type="ECO:0000259" key="5">
    <source>
        <dbReference type="Pfam" id="PF04542"/>
    </source>
</evidence>
<evidence type="ECO:0000313" key="8">
    <source>
        <dbReference type="Proteomes" id="UP000199071"/>
    </source>
</evidence>
<sequence>MTQPANLYCRLRAGDEQAFRTVVTRHQASLIAVAQAFVRSRATAEEVVQDTWLAVIEGLDTFEGRSSLKNWIFAILANKARTRAVRDGRMVQVADFAGETGEDTPAVDPARFKPSGAWADFPAAWDDLTPERIVADKDMLARAGEAIASLPPGQRSVVTLRTIEHMEAAEVSVLLGISDANQRVLLHRARAALREAMERLLAD</sequence>
<dbReference type="AlphaFoldDB" id="A0A1G6DZ57"/>
<dbReference type="NCBIfam" id="TIGR02937">
    <property type="entry name" value="sigma70-ECF"/>
    <property type="match status" value="1"/>
</dbReference>
<dbReference type="PANTHER" id="PTHR43133">
    <property type="entry name" value="RNA POLYMERASE ECF-TYPE SIGMA FACTO"/>
    <property type="match status" value="1"/>
</dbReference>
<dbReference type="Pfam" id="PF08281">
    <property type="entry name" value="Sigma70_r4_2"/>
    <property type="match status" value="1"/>
</dbReference>
<dbReference type="OrthoDB" id="9780326at2"/>
<dbReference type="EMBL" id="FMXQ01000009">
    <property type="protein sequence ID" value="SDB50433.1"/>
    <property type="molecule type" value="Genomic_DNA"/>
</dbReference>
<feature type="domain" description="RNA polymerase sigma factor 70 region 4 type 2" evidence="6">
    <location>
        <begin position="144"/>
        <end position="193"/>
    </location>
</feature>
<dbReference type="SUPFAM" id="SSF88659">
    <property type="entry name" value="Sigma3 and sigma4 domains of RNA polymerase sigma factors"/>
    <property type="match status" value="1"/>
</dbReference>
<dbReference type="InterPro" id="IPR014284">
    <property type="entry name" value="RNA_pol_sigma-70_dom"/>
</dbReference>
<dbReference type="CDD" id="cd06171">
    <property type="entry name" value="Sigma70_r4"/>
    <property type="match status" value="1"/>
</dbReference>
<evidence type="ECO:0000313" key="7">
    <source>
        <dbReference type="EMBL" id="SDB50433.1"/>
    </source>
</evidence>
<dbReference type="Gene3D" id="1.10.10.10">
    <property type="entry name" value="Winged helix-like DNA-binding domain superfamily/Winged helix DNA-binding domain"/>
    <property type="match status" value="1"/>
</dbReference>
<dbReference type="Proteomes" id="UP000199071">
    <property type="component" value="Unassembled WGS sequence"/>
</dbReference>
<evidence type="ECO:0000259" key="6">
    <source>
        <dbReference type="Pfam" id="PF08281"/>
    </source>
</evidence>
<feature type="domain" description="RNA polymerase sigma-70 region 2" evidence="5">
    <location>
        <begin position="23"/>
        <end position="87"/>
    </location>
</feature>
<keyword evidence="4" id="KW-0804">Transcription</keyword>
<keyword evidence="2" id="KW-0805">Transcription regulation</keyword>
<name>A0A1G6DZ57_9HYPH</name>
<gene>
    <name evidence="7" type="ORF">SAMN02982931_03922</name>
</gene>
<keyword evidence="3" id="KW-0731">Sigma factor</keyword>
<dbReference type="InterPro" id="IPR039425">
    <property type="entry name" value="RNA_pol_sigma-70-like"/>
</dbReference>
<dbReference type="InterPro" id="IPR013249">
    <property type="entry name" value="RNA_pol_sigma70_r4_t2"/>
</dbReference>
<dbReference type="InterPro" id="IPR036388">
    <property type="entry name" value="WH-like_DNA-bd_sf"/>
</dbReference>
<dbReference type="InterPro" id="IPR007627">
    <property type="entry name" value="RNA_pol_sigma70_r2"/>
</dbReference>
<accession>A0A1G6DZ57</accession>
<dbReference type="Gene3D" id="1.10.1740.10">
    <property type="match status" value="1"/>
</dbReference>
<organism evidence="7 8">
    <name type="scientific">Bauldia litoralis</name>
    <dbReference type="NCBI Taxonomy" id="665467"/>
    <lineage>
        <taxon>Bacteria</taxon>
        <taxon>Pseudomonadati</taxon>
        <taxon>Pseudomonadota</taxon>
        <taxon>Alphaproteobacteria</taxon>
        <taxon>Hyphomicrobiales</taxon>
        <taxon>Kaistiaceae</taxon>
        <taxon>Bauldia</taxon>
    </lineage>
</organism>